<dbReference type="InterPro" id="IPR004619">
    <property type="entry name" value="Type_III_PanK"/>
</dbReference>
<evidence type="ECO:0000256" key="5">
    <source>
        <dbReference type="ARBA" id="ARBA00011738"/>
    </source>
</evidence>
<accession>A0A344TM67</accession>
<evidence type="ECO:0000256" key="15">
    <source>
        <dbReference type="ARBA" id="ARBA00040883"/>
    </source>
</evidence>
<comment type="subunit">
    <text evidence="5 16">Homodimer.</text>
</comment>
<keyword evidence="18" id="KW-1185">Reference proteome</keyword>
<evidence type="ECO:0000256" key="16">
    <source>
        <dbReference type="HAMAP-Rule" id="MF_01274"/>
    </source>
</evidence>
<evidence type="ECO:0000313" key="17">
    <source>
        <dbReference type="EMBL" id="AXE19738.1"/>
    </source>
</evidence>
<dbReference type="AlphaFoldDB" id="A0A344TM67"/>
<dbReference type="InterPro" id="IPR043129">
    <property type="entry name" value="ATPase_NBD"/>
</dbReference>
<evidence type="ECO:0000256" key="10">
    <source>
        <dbReference type="ARBA" id="ARBA00022777"/>
    </source>
</evidence>
<keyword evidence="7 16" id="KW-0963">Cytoplasm</keyword>
<dbReference type="NCBIfam" id="TIGR00671">
    <property type="entry name" value="baf"/>
    <property type="match status" value="1"/>
</dbReference>
<keyword evidence="8 16" id="KW-0808">Transferase</keyword>
<gene>
    <name evidence="16" type="primary">coaX</name>
    <name evidence="17" type="ORF">DR864_19335</name>
</gene>
<dbReference type="GO" id="GO:0004594">
    <property type="term" value="F:pantothenate kinase activity"/>
    <property type="evidence" value="ECO:0007669"/>
    <property type="project" value="UniProtKB-UniRule"/>
</dbReference>
<comment type="subcellular location">
    <subcellularLocation>
        <location evidence="3 16">Cytoplasm</location>
    </subcellularLocation>
</comment>
<evidence type="ECO:0000256" key="1">
    <source>
        <dbReference type="ARBA" id="ARBA00001206"/>
    </source>
</evidence>
<evidence type="ECO:0000256" key="6">
    <source>
        <dbReference type="ARBA" id="ARBA00012102"/>
    </source>
</evidence>
<dbReference type="GO" id="GO:0046872">
    <property type="term" value="F:metal ion binding"/>
    <property type="evidence" value="ECO:0007669"/>
    <property type="project" value="UniProtKB-KW"/>
</dbReference>
<comment type="function">
    <text evidence="16">Catalyzes the phosphorylation of pantothenate (Pan), the first step in CoA biosynthesis.</text>
</comment>
<evidence type="ECO:0000256" key="4">
    <source>
        <dbReference type="ARBA" id="ARBA00005225"/>
    </source>
</evidence>
<dbReference type="GO" id="GO:0005524">
    <property type="term" value="F:ATP binding"/>
    <property type="evidence" value="ECO:0007669"/>
    <property type="project" value="UniProtKB-UniRule"/>
</dbReference>
<dbReference type="GO" id="GO:0005737">
    <property type="term" value="C:cytoplasm"/>
    <property type="evidence" value="ECO:0007669"/>
    <property type="project" value="UniProtKB-SubCell"/>
</dbReference>
<comment type="similarity">
    <text evidence="14 16">Belongs to the type III pantothenate kinase family.</text>
</comment>
<feature type="binding site" evidence="16">
    <location>
        <begin position="6"/>
        <end position="13"/>
    </location>
    <ligand>
        <name>ATP</name>
        <dbReference type="ChEBI" id="CHEBI:30616"/>
    </ligand>
</feature>
<keyword evidence="9 16" id="KW-0547">Nucleotide-binding</keyword>
<dbReference type="PANTHER" id="PTHR34265">
    <property type="entry name" value="TYPE III PANTOTHENATE KINASE"/>
    <property type="match status" value="1"/>
</dbReference>
<organism evidence="17 18">
    <name type="scientific">Runella rosea</name>
    <dbReference type="NCBI Taxonomy" id="2259595"/>
    <lineage>
        <taxon>Bacteria</taxon>
        <taxon>Pseudomonadati</taxon>
        <taxon>Bacteroidota</taxon>
        <taxon>Cytophagia</taxon>
        <taxon>Cytophagales</taxon>
        <taxon>Spirosomataceae</taxon>
        <taxon>Runella</taxon>
    </lineage>
</organism>
<name>A0A344TM67_9BACT</name>
<dbReference type="Proteomes" id="UP000251993">
    <property type="component" value="Chromosome"/>
</dbReference>
<evidence type="ECO:0000256" key="12">
    <source>
        <dbReference type="ARBA" id="ARBA00022958"/>
    </source>
</evidence>
<dbReference type="EC" id="2.7.1.33" evidence="6 16"/>
<reference evidence="17 18" key="1">
    <citation type="submission" date="2018-07" db="EMBL/GenBank/DDBJ databases">
        <title>Genome sequencing of Runella.</title>
        <authorList>
            <person name="Baek M.-G."/>
            <person name="Yi H."/>
        </authorList>
    </citation>
    <scope>NUCLEOTIDE SEQUENCE [LARGE SCALE GENOMIC DNA]</scope>
    <source>
        <strain evidence="17 18">HYN0085</strain>
    </source>
</reference>
<evidence type="ECO:0000256" key="3">
    <source>
        <dbReference type="ARBA" id="ARBA00004496"/>
    </source>
</evidence>
<proteinExistence type="inferred from homology"/>
<dbReference type="HAMAP" id="MF_01274">
    <property type="entry name" value="Pantothen_kinase_3"/>
    <property type="match status" value="1"/>
</dbReference>
<feature type="active site" description="Proton acceptor" evidence="16">
    <location>
        <position position="109"/>
    </location>
</feature>
<keyword evidence="16" id="KW-0479">Metal-binding</keyword>
<evidence type="ECO:0000256" key="8">
    <source>
        <dbReference type="ARBA" id="ARBA00022679"/>
    </source>
</evidence>
<sequence>MLLAVDVGNTDTVFGIWQNEEWTHIFRTRSLPEESPNYFESKLRLHFLEADLALENVTITVLSSVVPPLTPTLRTMLSNLFGEPPVVVGPDIYPDLKVEIDHPHEIGSDLVANAVAAFTKYNRNAVVVDFGTALTFTTVSGDGRILGVAIAPGLKTAVKALFSNTAQLPEVPLKLPESAIGKNTTHAIQAGILLGYESLVRGMVTRIRRELDGDCIALATGGLSSIIDTLHGEFVEVNRSLTLDGLRIIGEKVKQKSI</sequence>
<dbReference type="OrthoDB" id="9804707at2"/>
<evidence type="ECO:0000313" key="18">
    <source>
        <dbReference type="Proteomes" id="UP000251993"/>
    </source>
</evidence>
<evidence type="ECO:0000256" key="11">
    <source>
        <dbReference type="ARBA" id="ARBA00022840"/>
    </source>
</evidence>
<dbReference type="GO" id="GO:0015937">
    <property type="term" value="P:coenzyme A biosynthetic process"/>
    <property type="evidence" value="ECO:0007669"/>
    <property type="project" value="UniProtKB-UniRule"/>
</dbReference>
<evidence type="ECO:0000256" key="2">
    <source>
        <dbReference type="ARBA" id="ARBA00001958"/>
    </source>
</evidence>
<evidence type="ECO:0000256" key="7">
    <source>
        <dbReference type="ARBA" id="ARBA00022490"/>
    </source>
</evidence>
<dbReference type="NCBIfam" id="NF009855">
    <property type="entry name" value="PRK13321.1"/>
    <property type="match status" value="1"/>
</dbReference>
<feature type="binding site" evidence="16">
    <location>
        <begin position="107"/>
        <end position="110"/>
    </location>
    <ligand>
        <name>substrate</name>
    </ligand>
</feature>
<dbReference type="RefSeq" id="WP_114068506.1">
    <property type="nucleotide sequence ID" value="NZ_CP030850.1"/>
</dbReference>
<dbReference type="SUPFAM" id="SSF53067">
    <property type="entry name" value="Actin-like ATPase domain"/>
    <property type="match status" value="2"/>
</dbReference>
<dbReference type="Gene3D" id="3.30.420.40">
    <property type="match status" value="2"/>
</dbReference>
<comment type="catalytic activity">
    <reaction evidence="1 16">
        <text>(R)-pantothenate + ATP = (R)-4'-phosphopantothenate + ADP + H(+)</text>
        <dbReference type="Rhea" id="RHEA:16373"/>
        <dbReference type="ChEBI" id="CHEBI:10986"/>
        <dbReference type="ChEBI" id="CHEBI:15378"/>
        <dbReference type="ChEBI" id="CHEBI:29032"/>
        <dbReference type="ChEBI" id="CHEBI:30616"/>
        <dbReference type="ChEBI" id="CHEBI:456216"/>
        <dbReference type="EC" id="2.7.1.33"/>
    </reaction>
</comment>
<dbReference type="KEGG" id="run:DR864_19335"/>
<keyword evidence="10 16" id="KW-0418">Kinase</keyword>
<keyword evidence="12 16" id="KW-0630">Potassium</keyword>
<feature type="binding site" evidence="16">
    <location>
        <position position="132"/>
    </location>
    <ligand>
        <name>ATP</name>
        <dbReference type="ChEBI" id="CHEBI:30616"/>
    </ligand>
</feature>
<dbReference type="UniPathway" id="UPA00241">
    <property type="reaction ID" value="UER00352"/>
</dbReference>
<protein>
    <recommendedName>
        <fullName evidence="15 16">Type III pantothenate kinase</fullName>
        <ecNumber evidence="6 16">2.7.1.33</ecNumber>
    </recommendedName>
    <alternativeName>
        <fullName evidence="16">PanK-III</fullName>
    </alternativeName>
    <alternativeName>
        <fullName evidence="16">Pantothenic acid kinase</fullName>
    </alternativeName>
</protein>
<comment type="pathway">
    <text evidence="4 16">Cofactor biosynthesis; coenzyme A biosynthesis; CoA from (R)-pantothenate: step 1/5.</text>
</comment>
<dbReference type="Pfam" id="PF03309">
    <property type="entry name" value="Pan_kinase"/>
    <property type="match status" value="1"/>
</dbReference>
<dbReference type="PANTHER" id="PTHR34265:SF1">
    <property type="entry name" value="TYPE III PANTOTHENATE KINASE"/>
    <property type="match status" value="1"/>
</dbReference>
<evidence type="ECO:0000256" key="14">
    <source>
        <dbReference type="ARBA" id="ARBA00038036"/>
    </source>
</evidence>
<keyword evidence="13 16" id="KW-0173">Coenzyme A biosynthesis</keyword>
<feature type="binding site" evidence="16">
    <location>
        <position position="184"/>
    </location>
    <ligand>
        <name>substrate</name>
    </ligand>
</feature>
<dbReference type="EMBL" id="CP030850">
    <property type="protein sequence ID" value="AXE19738.1"/>
    <property type="molecule type" value="Genomic_DNA"/>
</dbReference>
<comment type="cofactor">
    <cofactor evidence="2">
        <name>K(+)</name>
        <dbReference type="ChEBI" id="CHEBI:29103"/>
    </cofactor>
</comment>
<dbReference type="CDD" id="cd24015">
    <property type="entry name" value="ASKHA_NBD_PanK-III"/>
    <property type="match status" value="1"/>
</dbReference>
<comment type="cofactor">
    <cofactor evidence="16">
        <name>NH4(+)</name>
        <dbReference type="ChEBI" id="CHEBI:28938"/>
    </cofactor>
    <cofactor evidence="16">
        <name>K(+)</name>
        <dbReference type="ChEBI" id="CHEBI:29103"/>
    </cofactor>
    <text evidence="16">A monovalent cation. Ammonium or potassium.</text>
</comment>
<evidence type="ECO:0000256" key="9">
    <source>
        <dbReference type="ARBA" id="ARBA00022741"/>
    </source>
</evidence>
<comment type="caution">
    <text evidence="16">Lacks conserved residue(s) required for the propagation of feature annotation.</text>
</comment>
<keyword evidence="11 16" id="KW-0067">ATP-binding</keyword>
<feature type="binding site" evidence="16">
    <location>
        <position position="129"/>
    </location>
    <ligand>
        <name>K(+)</name>
        <dbReference type="ChEBI" id="CHEBI:29103"/>
    </ligand>
</feature>
<evidence type="ECO:0000256" key="13">
    <source>
        <dbReference type="ARBA" id="ARBA00022993"/>
    </source>
</evidence>